<dbReference type="FunFam" id="2.40.30.170:FF:000010">
    <property type="entry name" value="Efflux RND transporter periplasmic adaptor subunit"/>
    <property type="match status" value="1"/>
</dbReference>
<comment type="caution">
    <text evidence="5">The sequence shown here is derived from an EMBL/GenBank/DDBJ whole genome shotgun (WGS) entry which is preliminary data.</text>
</comment>
<dbReference type="GO" id="GO:1990281">
    <property type="term" value="C:efflux pump complex"/>
    <property type="evidence" value="ECO:0007669"/>
    <property type="project" value="TreeGrafter"/>
</dbReference>
<sequence length="376" mass="39854">MSAGWKILAGLLVLAAAGGGVAYHLKAERSAAVAQSANGQTAKPAPQQNAGPPVEVAEVTVDTVRTEITAVGSLLPNEAVTIQPEISGRISRILFEDVQRVERGAPLVELDKDILQAELAQAQANLSLSKANYDRADTLLKQGTGTVRARDEAVARLRSDEAGVDLAKARLDKATIRAPFSGVLGLRSISLGRYVTPADTIVTLQQIDPLKAEFRVPEVYLTAVRVGQKIEMTANALAGQSFTGEIYAIDPQIDVNGRSLRIRALVPNPDLALSPGLFIRLTIIAETRPDAVLVPESSVTPVGQKRFVYRLVEDKAVLTEVQLGERRPGLVEVLSGLKPKDVVVVAGQLRLRDGIKVDVVGRGAPVAGTGRTAPGS</sequence>
<evidence type="ECO:0000259" key="4">
    <source>
        <dbReference type="Pfam" id="PF25989"/>
    </source>
</evidence>
<dbReference type="Pfam" id="PF25917">
    <property type="entry name" value="BSH_RND"/>
    <property type="match status" value="1"/>
</dbReference>
<evidence type="ECO:0000313" key="6">
    <source>
        <dbReference type="Proteomes" id="UP000006746"/>
    </source>
</evidence>
<reference evidence="5 6" key="1">
    <citation type="journal article" date="2012" name="J. Bacteriol.">
        <title>Genome Sequence of Oceanibaculum indicum Type Strain P24.</title>
        <authorList>
            <person name="Lai Q."/>
            <person name="Shao Z."/>
        </authorList>
    </citation>
    <scope>NUCLEOTIDE SEQUENCE [LARGE SCALE GENOMIC DNA]</scope>
    <source>
        <strain evidence="5 6">P24</strain>
    </source>
</reference>
<evidence type="ECO:0000259" key="2">
    <source>
        <dbReference type="Pfam" id="PF25917"/>
    </source>
</evidence>
<protein>
    <submittedName>
        <fullName evidence="5">Putative RND efflux transporter, MFP subunit</fullName>
    </submittedName>
</protein>
<evidence type="ECO:0000259" key="3">
    <source>
        <dbReference type="Pfam" id="PF25954"/>
    </source>
</evidence>
<dbReference type="RefSeq" id="WP_008945766.1">
    <property type="nucleotide sequence ID" value="NZ_AMRL01000027.1"/>
</dbReference>
<proteinExistence type="inferred from homology"/>
<dbReference type="EMBL" id="AMRL01000027">
    <property type="protein sequence ID" value="EKE70170.1"/>
    <property type="molecule type" value="Genomic_DNA"/>
</dbReference>
<feature type="domain" description="YknX-like C-terminal permuted SH3-like" evidence="4">
    <location>
        <begin position="293"/>
        <end position="359"/>
    </location>
</feature>
<dbReference type="PANTHER" id="PTHR30469:SF11">
    <property type="entry name" value="BLL4320 PROTEIN"/>
    <property type="match status" value="1"/>
</dbReference>
<feature type="domain" description="Multidrug resistance protein MdtA-like barrel-sandwich hybrid" evidence="2">
    <location>
        <begin position="79"/>
        <end position="200"/>
    </location>
</feature>
<name>K2JY98_9PROT</name>
<organism evidence="5 6">
    <name type="scientific">Oceanibaculum indicum P24</name>
    <dbReference type="NCBI Taxonomy" id="1207063"/>
    <lineage>
        <taxon>Bacteria</taxon>
        <taxon>Pseudomonadati</taxon>
        <taxon>Pseudomonadota</taxon>
        <taxon>Alphaproteobacteria</taxon>
        <taxon>Rhodospirillales</taxon>
        <taxon>Oceanibaculaceae</taxon>
        <taxon>Oceanibaculum</taxon>
    </lineage>
</organism>
<dbReference type="InterPro" id="IPR058637">
    <property type="entry name" value="YknX-like_C"/>
</dbReference>
<dbReference type="Gene3D" id="2.40.30.170">
    <property type="match status" value="1"/>
</dbReference>
<dbReference type="InterPro" id="IPR058792">
    <property type="entry name" value="Beta-barrel_RND_2"/>
</dbReference>
<dbReference type="STRING" id="1207063.P24_15816"/>
<dbReference type="InterPro" id="IPR058625">
    <property type="entry name" value="MdtA-like_BSH"/>
</dbReference>
<keyword evidence="6" id="KW-1185">Reference proteome</keyword>
<dbReference type="Pfam" id="PF25954">
    <property type="entry name" value="Beta-barrel_RND_2"/>
    <property type="match status" value="1"/>
</dbReference>
<dbReference type="Gene3D" id="1.10.287.470">
    <property type="entry name" value="Helix hairpin bin"/>
    <property type="match status" value="1"/>
</dbReference>
<feature type="domain" description="CusB-like beta-barrel" evidence="3">
    <location>
        <begin position="213"/>
        <end position="285"/>
    </location>
</feature>
<evidence type="ECO:0000313" key="5">
    <source>
        <dbReference type="EMBL" id="EKE70170.1"/>
    </source>
</evidence>
<dbReference type="Proteomes" id="UP000006746">
    <property type="component" value="Unassembled WGS sequence"/>
</dbReference>
<gene>
    <name evidence="5" type="ORF">P24_15816</name>
</gene>
<dbReference type="eggNOG" id="COG0845">
    <property type="taxonomic scope" value="Bacteria"/>
</dbReference>
<dbReference type="SUPFAM" id="SSF111369">
    <property type="entry name" value="HlyD-like secretion proteins"/>
    <property type="match status" value="1"/>
</dbReference>
<dbReference type="Gene3D" id="2.40.420.20">
    <property type="match status" value="1"/>
</dbReference>
<comment type="similarity">
    <text evidence="1">Belongs to the membrane fusion protein (MFP) (TC 8.A.1) family.</text>
</comment>
<dbReference type="AlphaFoldDB" id="K2JY98"/>
<dbReference type="InterPro" id="IPR006143">
    <property type="entry name" value="RND_pump_MFP"/>
</dbReference>
<dbReference type="NCBIfam" id="TIGR01730">
    <property type="entry name" value="RND_mfp"/>
    <property type="match status" value="1"/>
</dbReference>
<dbReference type="PANTHER" id="PTHR30469">
    <property type="entry name" value="MULTIDRUG RESISTANCE PROTEIN MDTA"/>
    <property type="match status" value="1"/>
</dbReference>
<evidence type="ECO:0000256" key="1">
    <source>
        <dbReference type="ARBA" id="ARBA00009477"/>
    </source>
</evidence>
<dbReference type="GO" id="GO:0015562">
    <property type="term" value="F:efflux transmembrane transporter activity"/>
    <property type="evidence" value="ECO:0007669"/>
    <property type="project" value="TreeGrafter"/>
</dbReference>
<dbReference type="Pfam" id="PF25989">
    <property type="entry name" value="YknX_C"/>
    <property type="match status" value="1"/>
</dbReference>
<dbReference type="Gene3D" id="2.40.50.100">
    <property type="match status" value="1"/>
</dbReference>
<accession>K2JY98</accession>